<evidence type="ECO:0008006" key="3">
    <source>
        <dbReference type="Google" id="ProtNLM"/>
    </source>
</evidence>
<dbReference type="PATRIC" id="fig|1122147.4.peg.1256"/>
<organism evidence="1 2">
    <name type="scientific">Schleiferilactobacillus harbinensis DSM 16991</name>
    <dbReference type="NCBI Taxonomy" id="1122147"/>
    <lineage>
        <taxon>Bacteria</taxon>
        <taxon>Bacillati</taxon>
        <taxon>Bacillota</taxon>
        <taxon>Bacilli</taxon>
        <taxon>Lactobacillales</taxon>
        <taxon>Lactobacillaceae</taxon>
        <taxon>Schleiferilactobacillus</taxon>
    </lineage>
</organism>
<dbReference type="EMBL" id="AZFW01000129">
    <property type="protein sequence ID" value="KRM24850.1"/>
    <property type="molecule type" value="Genomic_DNA"/>
</dbReference>
<dbReference type="Proteomes" id="UP000050949">
    <property type="component" value="Unassembled WGS sequence"/>
</dbReference>
<evidence type="ECO:0000313" key="1">
    <source>
        <dbReference type="EMBL" id="KRM24850.1"/>
    </source>
</evidence>
<dbReference type="InterPro" id="IPR012865">
    <property type="entry name" value="DUF1642"/>
</dbReference>
<comment type="caution">
    <text evidence="1">The sequence shown here is derived from an EMBL/GenBank/DDBJ whole genome shotgun (WGS) entry which is preliminary data.</text>
</comment>
<evidence type="ECO:0000313" key="2">
    <source>
        <dbReference type="Proteomes" id="UP000050949"/>
    </source>
</evidence>
<name>A0A0R1X401_9LACO</name>
<dbReference type="eggNOG" id="ENOG5030BKR">
    <property type="taxonomic scope" value="Bacteria"/>
</dbReference>
<dbReference type="RefSeq" id="WP_027827759.1">
    <property type="nucleotide sequence ID" value="NZ_AUEH01000006.1"/>
</dbReference>
<proteinExistence type="predicted"/>
<dbReference type="Pfam" id="PF07852">
    <property type="entry name" value="DUF1642"/>
    <property type="match status" value="1"/>
</dbReference>
<sequence length="175" mass="20648">MNKEEAKHFVRKWYLDHGLTIGGLIEAMDGMIDAINPYPEETVLPKVVGDWVGKCTGQGVPEWLLNMSMMPREVSVWLRNKGNYVDEHHQQLLMYAYLYGWVPEPQPDKLYRVYVPGTDQVYVYTHRVWSDRKVHLEVQGIEEQNDDLTELFTERQIDELKLQDYEREEAKGYVK</sequence>
<reference evidence="1 2" key="1">
    <citation type="journal article" date="2015" name="Genome Announc.">
        <title>Expanding the biotechnology potential of lactobacilli through comparative genomics of 213 strains and associated genera.</title>
        <authorList>
            <person name="Sun Z."/>
            <person name="Harris H.M."/>
            <person name="McCann A."/>
            <person name="Guo C."/>
            <person name="Argimon S."/>
            <person name="Zhang W."/>
            <person name="Yang X."/>
            <person name="Jeffery I.B."/>
            <person name="Cooney J.C."/>
            <person name="Kagawa T.F."/>
            <person name="Liu W."/>
            <person name="Song Y."/>
            <person name="Salvetti E."/>
            <person name="Wrobel A."/>
            <person name="Rasinkangas P."/>
            <person name="Parkhill J."/>
            <person name="Rea M.C."/>
            <person name="O'Sullivan O."/>
            <person name="Ritari J."/>
            <person name="Douillard F.P."/>
            <person name="Paul Ross R."/>
            <person name="Yang R."/>
            <person name="Briner A.E."/>
            <person name="Felis G.E."/>
            <person name="de Vos W.M."/>
            <person name="Barrangou R."/>
            <person name="Klaenhammer T.R."/>
            <person name="Caufield P.W."/>
            <person name="Cui Y."/>
            <person name="Zhang H."/>
            <person name="O'Toole P.W."/>
        </authorList>
    </citation>
    <scope>NUCLEOTIDE SEQUENCE [LARGE SCALE GENOMIC DNA]</scope>
    <source>
        <strain evidence="1 2">DSM 16991</strain>
    </source>
</reference>
<gene>
    <name evidence="1" type="ORF">FC91_GL001214</name>
</gene>
<protein>
    <recommendedName>
        <fullName evidence="3">DUF1642 domain-containing protein</fullName>
    </recommendedName>
</protein>
<accession>A0A0R1X401</accession>
<dbReference type="AlphaFoldDB" id="A0A0R1X401"/>